<protein>
    <submittedName>
        <fullName evidence="2">Uncharacterized protein</fullName>
    </submittedName>
</protein>
<dbReference type="AlphaFoldDB" id="A0A4Q1BRU0"/>
<dbReference type="Pfam" id="PF03134">
    <property type="entry name" value="TB2_DP1_HVA22"/>
    <property type="match status" value="1"/>
</dbReference>
<feature type="compositionally biased region" description="Low complexity" evidence="1">
    <location>
        <begin position="188"/>
        <end position="209"/>
    </location>
</feature>
<evidence type="ECO:0000313" key="3">
    <source>
        <dbReference type="Proteomes" id="UP000289152"/>
    </source>
</evidence>
<gene>
    <name evidence="2" type="ORF">M231_01949</name>
</gene>
<evidence type="ECO:0000256" key="1">
    <source>
        <dbReference type="SAM" id="MobiDB-lite"/>
    </source>
</evidence>
<feature type="region of interest" description="Disordered" evidence="1">
    <location>
        <begin position="187"/>
        <end position="217"/>
    </location>
</feature>
<name>A0A4Q1BRU0_TREME</name>
<dbReference type="OrthoDB" id="434647at2759"/>
<dbReference type="VEuPathDB" id="FungiDB:TREMEDRAFT_59584"/>
<dbReference type="EMBL" id="SDIL01000015">
    <property type="protein sequence ID" value="RXK40698.1"/>
    <property type="molecule type" value="Genomic_DNA"/>
</dbReference>
<dbReference type="Proteomes" id="UP000289152">
    <property type="component" value="Unassembled WGS sequence"/>
</dbReference>
<sequence length="472" mass="52250">MTPAVPLIILVILWYFLAFKGQASKIIWILLNLLDTLRALRQTRPNGRRIGVVTRRKAMRETLTGWIVFVTVSQLEPVVDNVIGWLPLYSTMRMITSAAFFASRTSSSLTLFKIFIAPLLAQYADSIDLTILLIESVALLVWHFTLELPLETLKIYLKQVPYISNVFSSSPDVLHMLDRLRTEDQLVTDDSPSTTPSAADPSAPQQATTSPVSETEGIHLQERKSTTTIPRVHDDLTTIPTEILPTSKAYPSLPTDTINITTNPEFRPLHNQRTLRSSRSTISLTSTKFDRPSSRITTSSIRLKSVNIPSAPAVPSMSQKLEKPTPKPLFGTEVKSAPSRLGTLPTLPTIRQSSTGPFPQRDRQATAYRLSGSRPVTGQVELSRSISTTNTSIKTVPTMEALFKGHNQEKSHAIKRAMTRSTIDGYLTRPIGGKKGNERLASKVGEKRLQVLREIDGPESKKPKLGTAPSSH</sequence>
<comment type="caution">
    <text evidence="2">The sequence shown here is derived from an EMBL/GenBank/DDBJ whole genome shotgun (WGS) entry which is preliminary data.</text>
</comment>
<accession>A0A4Q1BRU0</accession>
<dbReference type="InParanoid" id="A0A4Q1BRU0"/>
<feature type="region of interest" description="Disordered" evidence="1">
    <location>
        <begin position="330"/>
        <end position="360"/>
    </location>
</feature>
<evidence type="ECO:0000313" key="2">
    <source>
        <dbReference type="EMBL" id="RXK40698.1"/>
    </source>
</evidence>
<organism evidence="2 3">
    <name type="scientific">Tremella mesenterica</name>
    <name type="common">Jelly fungus</name>
    <dbReference type="NCBI Taxonomy" id="5217"/>
    <lineage>
        <taxon>Eukaryota</taxon>
        <taxon>Fungi</taxon>
        <taxon>Dikarya</taxon>
        <taxon>Basidiomycota</taxon>
        <taxon>Agaricomycotina</taxon>
        <taxon>Tremellomycetes</taxon>
        <taxon>Tremellales</taxon>
        <taxon>Tremellaceae</taxon>
        <taxon>Tremella</taxon>
    </lineage>
</organism>
<feature type="region of interest" description="Disordered" evidence="1">
    <location>
        <begin position="452"/>
        <end position="472"/>
    </location>
</feature>
<feature type="compositionally biased region" description="Basic and acidic residues" evidence="1">
    <location>
        <begin position="452"/>
        <end position="462"/>
    </location>
</feature>
<dbReference type="InterPro" id="IPR004345">
    <property type="entry name" value="TB2_DP1_HVA22"/>
</dbReference>
<keyword evidence="3" id="KW-1185">Reference proteome</keyword>
<reference evidence="2 3" key="1">
    <citation type="submission" date="2016-06" db="EMBL/GenBank/DDBJ databases">
        <title>Evolution of pathogenesis and genome organization in the Tremellales.</title>
        <authorList>
            <person name="Cuomo C."/>
            <person name="Litvintseva A."/>
            <person name="Heitman J."/>
            <person name="Chen Y."/>
            <person name="Sun S."/>
            <person name="Springer D."/>
            <person name="Dromer F."/>
            <person name="Young S."/>
            <person name="Zeng Q."/>
            <person name="Chapman S."/>
            <person name="Gujja S."/>
            <person name="Saif S."/>
            <person name="Birren B."/>
        </authorList>
    </citation>
    <scope>NUCLEOTIDE SEQUENCE [LARGE SCALE GENOMIC DNA]</scope>
    <source>
        <strain evidence="2 3">ATCC 28783</strain>
    </source>
</reference>
<proteinExistence type="predicted"/>